<keyword evidence="2" id="KW-0964">Secreted</keyword>
<feature type="chain" id="PRO_5018219925" description="Lipocalin/cytosolic fatty-acid binding domain-containing protein" evidence="5">
    <location>
        <begin position="20"/>
        <end position="202"/>
    </location>
</feature>
<dbReference type="PANTHER" id="PTHR11967:SF2">
    <property type="entry name" value="ALPHA-1-ACID GLYCOPROTEIN 1"/>
    <property type="match status" value="1"/>
</dbReference>
<evidence type="ECO:0000256" key="5">
    <source>
        <dbReference type="SAM" id="SignalP"/>
    </source>
</evidence>
<dbReference type="GeneTree" id="ENSGT01030000234802"/>
<evidence type="ECO:0000256" key="3">
    <source>
        <dbReference type="ARBA" id="ARBA00022729"/>
    </source>
</evidence>
<dbReference type="OMA" id="EWILIEA"/>
<organism evidence="6 7">
    <name type="scientific">Poecilia reticulata</name>
    <name type="common">Guppy</name>
    <name type="synonym">Acanthophacelus reticulatus</name>
    <dbReference type="NCBI Taxonomy" id="8081"/>
    <lineage>
        <taxon>Eukaryota</taxon>
        <taxon>Metazoa</taxon>
        <taxon>Chordata</taxon>
        <taxon>Craniata</taxon>
        <taxon>Vertebrata</taxon>
        <taxon>Euteleostomi</taxon>
        <taxon>Actinopterygii</taxon>
        <taxon>Neopterygii</taxon>
        <taxon>Teleostei</taxon>
        <taxon>Neoteleostei</taxon>
        <taxon>Acanthomorphata</taxon>
        <taxon>Ovalentaria</taxon>
        <taxon>Atherinomorphae</taxon>
        <taxon>Cyprinodontiformes</taxon>
        <taxon>Poeciliidae</taxon>
        <taxon>Poeciliinae</taxon>
        <taxon>Poecilia</taxon>
    </lineage>
</organism>
<keyword evidence="3 5" id="KW-0732">Signal</keyword>
<comment type="subcellular location">
    <subcellularLocation>
        <location evidence="1">Secreted</location>
    </subcellularLocation>
</comment>
<keyword evidence="7" id="KW-1185">Reference proteome</keyword>
<evidence type="ECO:0000256" key="2">
    <source>
        <dbReference type="ARBA" id="ARBA00022525"/>
    </source>
</evidence>
<feature type="signal peptide" evidence="5">
    <location>
        <begin position="1"/>
        <end position="19"/>
    </location>
</feature>
<accession>A0A3P9PS39</accession>
<evidence type="ECO:0008006" key="8">
    <source>
        <dbReference type="Google" id="ProtNLM"/>
    </source>
</evidence>
<evidence type="ECO:0000256" key="1">
    <source>
        <dbReference type="ARBA" id="ARBA00004613"/>
    </source>
</evidence>
<evidence type="ECO:0000313" key="6">
    <source>
        <dbReference type="Ensembl" id="ENSPREP00000024692.1"/>
    </source>
</evidence>
<dbReference type="PANTHER" id="PTHR11967">
    <property type="entry name" value="ALPHA-1-ACID GLYCOPROTEIN"/>
    <property type="match status" value="1"/>
</dbReference>
<reference evidence="7" key="1">
    <citation type="submission" date="2013-11" db="EMBL/GenBank/DDBJ databases">
        <title>The genomic landscape of the Guanapo guppy.</title>
        <authorList>
            <person name="Kuenstner A."/>
            <person name="Dreyer C."/>
        </authorList>
    </citation>
    <scope>NUCLEOTIDE SEQUENCE</scope>
    <source>
        <strain evidence="7">Guanapo</strain>
    </source>
</reference>
<dbReference type="Proteomes" id="UP000242638">
    <property type="component" value="Unassembled WGS sequence"/>
</dbReference>
<dbReference type="Ensembl" id="ENSPRET00000024940.1">
    <property type="protein sequence ID" value="ENSPREP00000024692.1"/>
    <property type="gene ID" value="ENSPREG00000016672.1"/>
</dbReference>
<dbReference type="Gene3D" id="2.40.128.20">
    <property type="match status" value="1"/>
</dbReference>
<reference evidence="6" key="3">
    <citation type="submission" date="2025-09" db="UniProtKB">
        <authorList>
            <consortium name="Ensembl"/>
        </authorList>
    </citation>
    <scope>IDENTIFICATION</scope>
    <source>
        <strain evidence="6">Guanapo</strain>
    </source>
</reference>
<dbReference type="AlphaFoldDB" id="A0A3P9PS39"/>
<dbReference type="GO" id="GO:0005576">
    <property type="term" value="C:extracellular region"/>
    <property type="evidence" value="ECO:0007669"/>
    <property type="project" value="UniProtKB-SubCell"/>
</dbReference>
<protein>
    <recommendedName>
        <fullName evidence="8">Lipocalin/cytosolic fatty-acid binding domain-containing protein</fullName>
    </recommendedName>
</protein>
<evidence type="ECO:0000256" key="4">
    <source>
        <dbReference type="ARBA" id="ARBA00023180"/>
    </source>
</evidence>
<proteinExistence type="predicted"/>
<evidence type="ECO:0000313" key="7">
    <source>
        <dbReference type="Proteomes" id="UP000242638"/>
    </source>
</evidence>
<sequence>MAAAKVALLLLLAAIGCNAAPAPEACQRLAKRLPTKNLHEIFGEWVLVWSVSDFHVGQDLLRNLTSSHVEFKLHADNKTIEYNEKNTFSNSCTSYFINLTAPSDDAEHHTWTIHSIRLEKNGVEVEYNDTGDVEFYESCDDCLLMTYKSSRMKFLLSYRKEGSHRDVEQHKVAHDDNKKLAECLGVPHDKPFIYDGVTGLPL</sequence>
<dbReference type="InterPro" id="IPR012674">
    <property type="entry name" value="Calycin"/>
</dbReference>
<dbReference type="Bgee" id="ENSPREG00000016672">
    <property type="expression patterns" value="Expressed in head"/>
</dbReference>
<keyword evidence="4" id="KW-0325">Glycoprotein</keyword>
<reference evidence="6" key="2">
    <citation type="submission" date="2025-08" db="UniProtKB">
        <authorList>
            <consortium name="Ensembl"/>
        </authorList>
    </citation>
    <scope>IDENTIFICATION</scope>
    <source>
        <strain evidence="6">Guanapo</strain>
    </source>
</reference>
<dbReference type="PROSITE" id="PS51257">
    <property type="entry name" value="PROKAR_LIPOPROTEIN"/>
    <property type="match status" value="1"/>
</dbReference>
<name>A0A3P9PS39_POERE</name>